<dbReference type="InterPro" id="IPR006558">
    <property type="entry name" value="LamG-like"/>
</dbReference>
<organism evidence="6 7">
    <name type="scientific">Thermobifida halotolerans</name>
    <dbReference type="NCBI Taxonomy" id="483545"/>
    <lineage>
        <taxon>Bacteria</taxon>
        <taxon>Bacillati</taxon>
        <taxon>Actinomycetota</taxon>
        <taxon>Actinomycetes</taxon>
        <taxon>Streptosporangiales</taxon>
        <taxon>Nocardiopsidaceae</taxon>
        <taxon>Thermobifida</taxon>
    </lineage>
</organism>
<evidence type="ECO:0000256" key="4">
    <source>
        <dbReference type="SAM" id="SignalP"/>
    </source>
</evidence>
<gene>
    <name evidence="6" type="ORF">NI17_008440</name>
</gene>
<feature type="chain" id="PRO_5041648763" evidence="4">
    <location>
        <begin position="22"/>
        <end position="599"/>
    </location>
</feature>
<dbReference type="SMART" id="SM00560">
    <property type="entry name" value="LamGL"/>
    <property type="match status" value="2"/>
</dbReference>
<evidence type="ECO:0000313" key="7">
    <source>
        <dbReference type="Proteomes" id="UP000265719"/>
    </source>
</evidence>
<dbReference type="InterPro" id="IPR013320">
    <property type="entry name" value="ConA-like_dom_sf"/>
</dbReference>
<dbReference type="SUPFAM" id="SSF49899">
    <property type="entry name" value="Concanavalin A-like lectins/glucanases"/>
    <property type="match status" value="2"/>
</dbReference>
<evidence type="ECO:0000259" key="5">
    <source>
        <dbReference type="SMART" id="SM00560"/>
    </source>
</evidence>
<dbReference type="InterPro" id="IPR042837">
    <property type="entry name" value="PTX3"/>
</dbReference>
<proteinExistence type="predicted"/>
<dbReference type="GO" id="GO:0001849">
    <property type="term" value="F:complement component C1q complex binding"/>
    <property type="evidence" value="ECO:0007669"/>
    <property type="project" value="TreeGrafter"/>
</dbReference>
<protein>
    <submittedName>
        <fullName evidence="6">LamG domain-containing protein</fullName>
    </submittedName>
</protein>
<dbReference type="PANTHER" id="PTHR46943">
    <property type="entry name" value="PENTRAXIN-RELATED PROTEIN PTX3"/>
    <property type="match status" value="1"/>
</dbReference>
<dbReference type="GO" id="GO:0006955">
    <property type="term" value="P:immune response"/>
    <property type="evidence" value="ECO:0007669"/>
    <property type="project" value="InterPro"/>
</dbReference>
<keyword evidence="7" id="KW-1185">Reference proteome</keyword>
<dbReference type="AlphaFoldDB" id="A0AA97LZQ9"/>
<dbReference type="Proteomes" id="UP000265719">
    <property type="component" value="Chromosome"/>
</dbReference>
<keyword evidence="1 4" id="KW-0732">Signal</keyword>
<feature type="signal peptide" evidence="4">
    <location>
        <begin position="1"/>
        <end position="21"/>
    </location>
</feature>
<dbReference type="RefSeq" id="WP_068694175.1">
    <property type="nucleotide sequence ID" value="NZ_CP063196.1"/>
</dbReference>
<sequence>MSASVLAGVAAGLLWAVPAAADDGTGPEASAQSTGATLEVHSSDYPDDERFHGAPDQPGEFTFSSVGGDTKTYYYSLNSDTCTVPLVPDTPGGSVTVTLTPYKDGPNMIYARTVNTEGRSSACTRVYTFLVAPFRDPVAHFPFDEGSGTTAADVERPGETATVSAGVDWIRGRVGAVQNHQPRLEGTAVRTHGASGTGEITTGGPIVDTTETFTVAAWVKLDSKDANHTAVAQDGTEQSPFHLGYQHSEDAWVFKLPPADAHLPETPAWTYALSTEPARTGVWTHLIGTFDAATGEAALYVNGEKQGTAVHEDAWTASGPVTMGRGRYQGTEDYHWPGGIDDVRFYDRLVKDTLMPGSRPDEQTEVWRLANRFVALEGHWRLDDYEGTTVTDASDHALDATLTGDPATVWNTAFNDWIYVPAARLNGVDEYFATTGPAIRTDASFSVAIWVRLEEAGTDPVALSQDGEQHSGFTLGARNIDGVDRWVVRMPQADTAGSPWTQVASTSPAELDEWTHLAATFDATTDTLTLYVDSFEDGTATHTTPWHADGPVRIGAAESEGALTGLWPGDLAEAQVYQGVLDDYGVVTAKYGMAAVPSE</sequence>
<feature type="domain" description="LamG-like jellyroll fold" evidence="5">
    <location>
        <begin position="211"/>
        <end position="353"/>
    </location>
</feature>
<dbReference type="EMBL" id="CP063196">
    <property type="protein sequence ID" value="UOE21155.1"/>
    <property type="molecule type" value="Genomic_DNA"/>
</dbReference>
<keyword evidence="2" id="KW-1015">Disulfide bond</keyword>
<dbReference type="KEGG" id="thao:NI17_008440"/>
<dbReference type="PANTHER" id="PTHR46943:SF1">
    <property type="entry name" value="PENTRAXIN-RELATED PROTEIN PTX3"/>
    <property type="match status" value="1"/>
</dbReference>
<evidence type="ECO:0000313" key="6">
    <source>
        <dbReference type="EMBL" id="UOE21155.1"/>
    </source>
</evidence>
<dbReference type="GO" id="GO:0005615">
    <property type="term" value="C:extracellular space"/>
    <property type="evidence" value="ECO:0007669"/>
    <property type="project" value="TreeGrafter"/>
</dbReference>
<reference evidence="6" key="1">
    <citation type="submission" date="2020-10" db="EMBL/GenBank/DDBJ databases">
        <title>De novo genome project of the cellulose decomposer Thermobifida halotolerans type strain.</title>
        <authorList>
            <person name="Nagy I."/>
            <person name="Horvath B."/>
            <person name="Kukolya J."/>
            <person name="Nagy I."/>
            <person name="Orsini M."/>
        </authorList>
    </citation>
    <scope>NUCLEOTIDE SEQUENCE</scope>
    <source>
        <strain evidence="6">DSM 44931</strain>
    </source>
</reference>
<dbReference type="Gene3D" id="2.60.120.200">
    <property type="match status" value="2"/>
</dbReference>
<evidence type="ECO:0000256" key="1">
    <source>
        <dbReference type="ARBA" id="ARBA00022729"/>
    </source>
</evidence>
<evidence type="ECO:0000256" key="3">
    <source>
        <dbReference type="SAM" id="MobiDB-lite"/>
    </source>
</evidence>
<dbReference type="Pfam" id="PF13385">
    <property type="entry name" value="Laminin_G_3"/>
    <property type="match status" value="2"/>
</dbReference>
<feature type="compositionally biased region" description="Basic and acidic residues" evidence="3">
    <location>
        <begin position="41"/>
        <end position="53"/>
    </location>
</feature>
<name>A0AA97LZQ9_9ACTN</name>
<feature type="region of interest" description="Disordered" evidence="3">
    <location>
        <begin position="23"/>
        <end position="61"/>
    </location>
</feature>
<accession>A0AA97LZQ9</accession>
<evidence type="ECO:0000256" key="2">
    <source>
        <dbReference type="ARBA" id="ARBA00023157"/>
    </source>
</evidence>
<feature type="domain" description="LamG-like jellyroll fold" evidence="5">
    <location>
        <begin position="443"/>
        <end position="584"/>
    </location>
</feature>